<sequence length="216" mass="23040">MYLDGRKGFLPADEVHVPRRLEGCPSSRRGTCTSATGRASFQSTRYMCLAGWKETLPVDKVQVPRRLEGNPSSRRGTCASPAGRASFQPAISPPGRGYPLGYPDTRRRFAEKGPSAPESAPAGGYPLAQAGIRQRITGIRDGYPSTISRPVASPENVSGYTISLEPMCITLIDSCEKTLDSKVATSAPGVSDASATPPDARVTANLKCMLQRLNIA</sequence>
<dbReference type="AlphaFoldDB" id="A0A5B0S3V4"/>
<organism evidence="2 3">
    <name type="scientific">Puccinia graminis f. sp. tritici</name>
    <dbReference type="NCBI Taxonomy" id="56615"/>
    <lineage>
        <taxon>Eukaryota</taxon>
        <taxon>Fungi</taxon>
        <taxon>Dikarya</taxon>
        <taxon>Basidiomycota</taxon>
        <taxon>Pucciniomycotina</taxon>
        <taxon>Pucciniomycetes</taxon>
        <taxon>Pucciniales</taxon>
        <taxon>Pucciniaceae</taxon>
        <taxon>Puccinia</taxon>
    </lineage>
</organism>
<feature type="region of interest" description="Disordered" evidence="1">
    <location>
        <begin position="65"/>
        <end position="126"/>
    </location>
</feature>
<dbReference type="Proteomes" id="UP000325313">
    <property type="component" value="Unassembled WGS sequence"/>
</dbReference>
<comment type="caution">
    <text evidence="2">The sequence shown here is derived from an EMBL/GenBank/DDBJ whole genome shotgun (WGS) entry which is preliminary data.</text>
</comment>
<gene>
    <name evidence="2" type="ORF">PGTUg99_003351</name>
</gene>
<accession>A0A5B0S3V4</accession>
<name>A0A5B0S3V4_PUCGR</name>
<evidence type="ECO:0000313" key="2">
    <source>
        <dbReference type="EMBL" id="KAA1132418.1"/>
    </source>
</evidence>
<reference evidence="2 3" key="1">
    <citation type="submission" date="2019-05" db="EMBL/GenBank/DDBJ databases">
        <title>Emergence of the Ug99 lineage of the wheat stem rust pathogen through somatic hybridization.</title>
        <authorList>
            <person name="Li F."/>
            <person name="Upadhyaya N.M."/>
            <person name="Sperschneider J."/>
            <person name="Matny O."/>
            <person name="Nguyen-Phuc H."/>
            <person name="Mago R."/>
            <person name="Raley C."/>
            <person name="Miller M.E."/>
            <person name="Silverstein K.A.T."/>
            <person name="Henningsen E."/>
            <person name="Hirsch C.D."/>
            <person name="Visser B."/>
            <person name="Pretorius Z.A."/>
            <person name="Steffenson B.J."/>
            <person name="Schwessinger B."/>
            <person name="Dodds P.N."/>
            <person name="Figueroa M."/>
        </authorList>
    </citation>
    <scope>NUCLEOTIDE SEQUENCE [LARGE SCALE GENOMIC DNA]</scope>
    <source>
        <strain evidence="2 3">Ug99</strain>
    </source>
</reference>
<evidence type="ECO:0000256" key="1">
    <source>
        <dbReference type="SAM" id="MobiDB-lite"/>
    </source>
</evidence>
<evidence type="ECO:0000313" key="3">
    <source>
        <dbReference type="Proteomes" id="UP000325313"/>
    </source>
</evidence>
<proteinExistence type="predicted"/>
<dbReference type="EMBL" id="VDEP01000080">
    <property type="protein sequence ID" value="KAA1132418.1"/>
    <property type="molecule type" value="Genomic_DNA"/>
</dbReference>
<protein>
    <submittedName>
        <fullName evidence="2">Uncharacterized protein</fullName>
    </submittedName>
</protein>